<proteinExistence type="predicted"/>
<sequence>MPLQCIKEKGTPQTNFVLSAPIRPPSDGASDPSLSLKLAVMRPASSFPATSLCRSAPLPSKLNSDGHHCNYNHHQAWLGAETFNSRLCSTRPMSP</sequence>
<evidence type="ECO:0000313" key="2">
    <source>
        <dbReference type="Proteomes" id="UP001239795"/>
    </source>
</evidence>
<dbReference type="AlphaFoldDB" id="A0AAI9UEQ4"/>
<protein>
    <submittedName>
        <fullName evidence="1">Uncharacterized protein</fullName>
    </submittedName>
</protein>
<dbReference type="EMBL" id="MLGG01000017">
    <property type="protein sequence ID" value="KAK1457045.1"/>
    <property type="molecule type" value="Genomic_DNA"/>
</dbReference>
<reference evidence="1 2" key="1">
    <citation type="submission" date="2016-10" db="EMBL/GenBank/DDBJ databases">
        <title>The genome sequence of Colletotrichum fioriniae PJ7.</title>
        <authorList>
            <person name="Baroncelli R."/>
        </authorList>
    </citation>
    <scope>NUCLEOTIDE SEQUENCE [LARGE SCALE GENOMIC DNA]</scope>
    <source>
        <strain evidence="1">Col 31</strain>
    </source>
</reference>
<accession>A0AAI9UEQ4</accession>
<comment type="caution">
    <text evidence="1">The sequence shown here is derived from an EMBL/GenBank/DDBJ whole genome shotgun (WGS) entry which is preliminary data.</text>
</comment>
<dbReference type="Proteomes" id="UP001239795">
    <property type="component" value="Unassembled WGS sequence"/>
</dbReference>
<evidence type="ECO:0000313" key="1">
    <source>
        <dbReference type="EMBL" id="KAK1457045.1"/>
    </source>
</evidence>
<organism evidence="1 2">
    <name type="scientific">Colletotrichum melonis</name>
    <dbReference type="NCBI Taxonomy" id="1209925"/>
    <lineage>
        <taxon>Eukaryota</taxon>
        <taxon>Fungi</taxon>
        <taxon>Dikarya</taxon>
        <taxon>Ascomycota</taxon>
        <taxon>Pezizomycotina</taxon>
        <taxon>Sordariomycetes</taxon>
        <taxon>Hypocreomycetidae</taxon>
        <taxon>Glomerellales</taxon>
        <taxon>Glomerellaceae</taxon>
        <taxon>Colletotrichum</taxon>
        <taxon>Colletotrichum acutatum species complex</taxon>
    </lineage>
</organism>
<name>A0AAI9UEQ4_9PEZI</name>
<keyword evidence="2" id="KW-1185">Reference proteome</keyword>
<gene>
    <name evidence="1" type="ORF">CMEL01_16056</name>
</gene>